<evidence type="ECO:0000313" key="3">
    <source>
        <dbReference type="Proteomes" id="UP000593568"/>
    </source>
</evidence>
<dbReference type="Proteomes" id="UP000593568">
    <property type="component" value="Unassembled WGS sequence"/>
</dbReference>
<dbReference type="AlphaFoldDB" id="A0A7J9FES4"/>
<keyword evidence="3" id="KW-1185">Reference proteome</keyword>
<accession>A0A7J9FES4</accession>
<feature type="non-terminal residue" evidence="2">
    <location>
        <position position="1"/>
    </location>
</feature>
<comment type="caution">
    <text evidence="2">The sequence shown here is derived from an EMBL/GenBank/DDBJ whole genome shotgun (WGS) entry which is preliminary data.</text>
</comment>
<dbReference type="Pfam" id="PF14111">
    <property type="entry name" value="DUF4283"/>
    <property type="match status" value="1"/>
</dbReference>
<evidence type="ECO:0000259" key="1">
    <source>
        <dbReference type="Pfam" id="PF14111"/>
    </source>
</evidence>
<feature type="domain" description="DUF4283" evidence="1">
    <location>
        <begin position="89"/>
        <end position="148"/>
    </location>
</feature>
<dbReference type="EMBL" id="JABEZW010000013">
    <property type="protein sequence ID" value="MBA0783809.1"/>
    <property type="molecule type" value="Genomic_DNA"/>
</dbReference>
<proteinExistence type="predicted"/>
<organism evidence="2 3">
    <name type="scientific">Gossypium trilobum</name>
    <dbReference type="NCBI Taxonomy" id="34281"/>
    <lineage>
        <taxon>Eukaryota</taxon>
        <taxon>Viridiplantae</taxon>
        <taxon>Streptophyta</taxon>
        <taxon>Embryophyta</taxon>
        <taxon>Tracheophyta</taxon>
        <taxon>Spermatophyta</taxon>
        <taxon>Magnoliopsida</taxon>
        <taxon>eudicotyledons</taxon>
        <taxon>Gunneridae</taxon>
        <taxon>Pentapetalae</taxon>
        <taxon>rosids</taxon>
        <taxon>malvids</taxon>
        <taxon>Malvales</taxon>
        <taxon>Malvaceae</taxon>
        <taxon>Malvoideae</taxon>
        <taxon>Gossypium</taxon>
    </lineage>
</organism>
<dbReference type="InterPro" id="IPR025558">
    <property type="entry name" value="DUF4283"/>
</dbReference>
<name>A0A7J9FES4_9ROSI</name>
<gene>
    <name evidence="2" type="ORF">Gotri_001463</name>
</gene>
<protein>
    <recommendedName>
        <fullName evidence="1">DUF4283 domain-containing protein</fullName>
    </recommendedName>
</protein>
<evidence type="ECO:0000313" key="2">
    <source>
        <dbReference type="EMBL" id="MBA0783809.1"/>
    </source>
</evidence>
<sequence length="178" mass="20039">KLRFIYLAVALHLEKTWCFNGGRLQRKRTKKKKSKAMKDLVLGKGSLEQNGVSGVEFSLLKGDVNKSVVNGIPSIEFSKRIHQFLVKEMSTSVVLNLLGRNIGFVALQNRLYGIWRTSKPFQLMDIENGYFLAKFQSPDDYEKILSQGSSSQLSLQKRSSMGVGGIVGKVTKLDFNRH</sequence>
<reference evidence="2 3" key="1">
    <citation type="journal article" date="2019" name="Genome Biol. Evol.">
        <title>Insights into the evolution of the New World diploid cottons (Gossypium, subgenus Houzingenia) based on genome sequencing.</title>
        <authorList>
            <person name="Grover C.E."/>
            <person name="Arick M.A. 2nd"/>
            <person name="Thrash A."/>
            <person name="Conover J.L."/>
            <person name="Sanders W.S."/>
            <person name="Peterson D.G."/>
            <person name="Frelichowski J.E."/>
            <person name="Scheffler J.A."/>
            <person name="Scheffler B.E."/>
            <person name="Wendel J.F."/>
        </authorList>
    </citation>
    <scope>NUCLEOTIDE SEQUENCE [LARGE SCALE GENOMIC DNA]</scope>
    <source>
        <strain evidence="2">8</strain>
        <tissue evidence="2">Leaf</tissue>
    </source>
</reference>